<feature type="binding site" description="axial binding residue" evidence="14">
    <location>
        <position position="467"/>
    </location>
    <ligand>
        <name>heme</name>
        <dbReference type="ChEBI" id="CHEBI:30413"/>
    </ligand>
    <ligandPart>
        <name>Fe</name>
        <dbReference type="ChEBI" id="CHEBI:18248"/>
    </ligandPart>
</feature>
<keyword evidence="7 14" id="KW-0479">Metal-binding</keyword>
<dbReference type="GO" id="GO:0004497">
    <property type="term" value="F:monooxygenase activity"/>
    <property type="evidence" value="ECO:0007669"/>
    <property type="project" value="UniProtKB-KW"/>
</dbReference>
<evidence type="ECO:0000256" key="13">
    <source>
        <dbReference type="ARBA" id="ARBA00023136"/>
    </source>
</evidence>
<dbReference type="GO" id="GO:0016705">
    <property type="term" value="F:oxidoreductase activity, acting on paired donors, with incorporation or reduction of molecular oxygen"/>
    <property type="evidence" value="ECO:0007669"/>
    <property type="project" value="InterPro"/>
</dbReference>
<keyword evidence="18" id="KW-1185">Reference proteome</keyword>
<dbReference type="Pfam" id="PF00067">
    <property type="entry name" value="p450"/>
    <property type="match status" value="1"/>
</dbReference>
<evidence type="ECO:0000313" key="18">
    <source>
        <dbReference type="Proteomes" id="UP001154078"/>
    </source>
</evidence>
<protein>
    <submittedName>
        <fullName evidence="17">Uncharacterized protein</fullName>
    </submittedName>
</protein>
<dbReference type="Proteomes" id="UP001154078">
    <property type="component" value="Chromosome 10"/>
</dbReference>
<evidence type="ECO:0000256" key="8">
    <source>
        <dbReference type="ARBA" id="ARBA00022824"/>
    </source>
</evidence>
<accession>A0A9P0ARJ3</accession>
<keyword evidence="13 16" id="KW-0472">Membrane</keyword>
<organism evidence="17 18">
    <name type="scientific">Brassicogethes aeneus</name>
    <name type="common">Rape pollen beetle</name>
    <name type="synonym">Meligethes aeneus</name>
    <dbReference type="NCBI Taxonomy" id="1431903"/>
    <lineage>
        <taxon>Eukaryota</taxon>
        <taxon>Metazoa</taxon>
        <taxon>Ecdysozoa</taxon>
        <taxon>Arthropoda</taxon>
        <taxon>Hexapoda</taxon>
        <taxon>Insecta</taxon>
        <taxon>Pterygota</taxon>
        <taxon>Neoptera</taxon>
        <taxon>Endopterygota</taxon>
        <taxon>Coleoptera</taxon>
        <taxon>Polyphaga</taxon>
        <taxon>Cucujiformia</taxon>
        <taxon>Nitidulidae</taxon>
        <taxon>Meligethinae</taxon>
        <taxon>Brassicogethes</taxon>
    </lineage>
</organism>
<keyword evidence="10 15" id="KW-0560">Oxidoreductase</keyword>
<dbReference type="GO" id="GO:0005789">
    <property type="term" value="C:endoplasmic reticulum membrane"/>
    <property type="evidence" value="ECO:0007669"/>
    <property type="project" value="UniProtKB-SubCell"/>
</dbReference>
<dbReference type="Gene3D" id="1.10.630.10">
    <property type="entry name" value="Cytochrome P450"/>
    <property type="match status" value="1"/>
</dbReference>
<dbReference type="EMBL" id="OV121141">
    <property type="protein sequence ID" value="CAH0548829.1"/>
    <property type="molecule type" value="Genomic_DNA"/>
</dbReference>
<dbReference type="InterPro" id="IPR001128">
    <property type="entry name" value="Cyt_P450"/>
</dbReference>
<reference evidence="17" key="1">
    <citation type="submission" date="2021-12" db="EMBL/GenBank/DDBJ databases">
        <authorList>
            <person name="King R."/>
        </authorList>
    </citation>
    <scope>NUCLEOTIDE SEQUENCE</scope>
</reference>
<comment type="subcellular location">
    <subcellularLocation>
        <location evidence="4">Endoplasmic reticulum membrane</location>
        <topology evidence="4">Peripheral membrane protein</topology>
    </subcellularLocation>
    <subcellularLocation>
        <location evidence="3">Microsome membrane</location>
        <topology evidence="3">Peripheral membrane protein</topology>
    </subcellularLocation>
</comment>
<dbReference type="PRINTS" id="PR00385">
    <property type="entry name" value="P450"/>
</dbReference>
<name>A0A9P0ARJ3_BRAAE</name>
<dbReference type="InterPro" id="IPR036396">
    <property type="entry name" value="Cyt_P450_sf"/>
</dbReference>
<evidence type="ECO:0000256" key="9">
    <source>
        <dbReference type="ARBA" id="ARBA00022848"/>
    </source>
</evidence>
<evidence type="ECO:0000256" key="16">
    <source>
        <dbReference type="SAM" id="Phobius"/>
    </source>
</evidence>
<comment type="similarity">
    <text evidence="5 15">Belongs to the cytochrome P450 family.</text>
</comment>
<evidence type="ECO:0000256" key="5">
    <source>
        <dbReference type="ARBA" id="ARBA00010617"/>
    </source>
</evidence>
<evidence type="ECO:0000256" key="15">
    <source>
        <dbReference type="RuleBase" id="RU000461"/>
    </source>
</evidence>
<dbReference type="GO" id="GO:0005506">
    <property type="term" value="F:iron ion binding"/>
    <property type="evidence" value="ECO:0007669"/>
    <property type="project" value="InterPro"/>
</dbReference>
<proteinExistence type="inferred from homology"/>
<comment type="function">
    <text evidence="2">May be involved in the metabolism of insect hormones and in the breakdown of synthetic insecticides.</text>
</comment>
<dbReference type="InterPro" id="IPR002401">
    <property type="entry name" value="Cyt_P450_E_grp-I"/>
</dbReference>
<evidence type="ECO:0000256" key="6">
    <source>
        <dbReference type="ARBA" id="ARBA00022617"/>
    </source>
</evidence>
<keyword evidence="12 15" id="KW-0503">Monooxygenase</keyword>
<comment type="cofactor">
    <cofactor evidence="1 14">
        <name>heme</name>
        <dbReference type="ChEBI" id="CHEBI:30413"/>
    </cofactor>
</comment>
<gene>
    <name evidence="17" type="ORF">MELIAE_LOCUS2202</name>
</gene>
<keyword evidence="11 14" id="KW-0408">Iron</keyword>
<dbReference type="AlphaFoldDB" id="A0A9P0ARJ3"/>
<dbReference type="InterPro" id="IPR050196">
    <property type="entry name" value="Cytochrome_P450_Monoox"/>
</dbReference>
<dbReference type="PROSITE" id="PS00086">
    <property type="entry name" value="CYTOCHROME_P450"/>
    <property type="match status" value="1"/>
</dbReference>
<evidence type="ECO:0000256" key="7">
    <source>
        <dbReference type="ARBA" id="ARBA00022723"/>
    </source>
</evidence>
<keyword evidence="16" id="KW-0812">Transmembrane</keyword>
<keyword evidence="8" id="KW-0256">Endoplasmic reticulum</keyword>
<keyword evidence="16" id="KW-1133">Transmembrane helix</keyword>
<evidence type="ECO:0000256" key="1">
    <source>
        <dbReference type="ARBA" id="ARBA00001971"/>
    </source>
</evidence>
<dbReference type="PANTHER" id="PTHR24291">
    <property type="entry name" value="CYTOCHROME P450 FAMILY 4"/>
    <property type="match status" value="1"/>
</dbReference>
<dbReference type="OrthoDB" id="1470350at2759"/>
<keyword evidence="6 14" id="KW-0349">Heme</keyword>
<evidence type="ECO:0000256" key="12">
    <source>
        <dbReference type="ARBA" id="ARBA00023033"/>
    </source>
</evidence>
<evidence type="ECO:0000256" key="3">
    <source>
        <dbReference type="ARBA" id="ARBA00004174"/>
    </source>
</evidence>
<evidence type="ECO:0000256" key="10">
    <source>
        <dbReference type="ARBA" id="ARBA00023002"/>
    </source>
</evidence>
<dbReference type="InterPro" id="IPR017972">
    <property type="entry name" value="Cyt_P450_CS"/>
</dbReference>
<evidence type="ECO:0000256" key="4">
    <source>
        <dbReference type="ARBA" id="ARBA00004406"/>
    </source>
</evidence>
<evidence type="ECO:0000256" key="14">
    <source>
        <dbReference type="PIRSR" id="PIRSR602401-1"/>
    </source>
</evidence>
<evidence type="ECO:0000313" key="17">
    <source>
        <dbReference type="EMBL" id="CAH0548829.1"/>
    </source>
</evidence>
<feature type="transmembrane region" description="Helical" evidence="16">
    <location>
        <begin position="54"/>
        <end position="70"/>
    </location>
</feature>
<evidence type="ECO:0000256" key="2">
    <source>
        <dbReference type="ARBA" id="ARBA00003690"/>
    </source>
</evidence>
<sequence length="521" mass="60228">MNKTFIVSAEAIPNPNSRYTTQDLLFFFLCLTLSVIYIQWLWSRRKLYTYALKIHGPISLPIVGCFYLFITQPTEIYKNLMYLFEKYSGLSRGWFGPQLFFLVQNPKHIDIILSSPKALGKPYLYDKIVQFVGTGILTAPVPKWRKHRKLIRPTFNQRILDQFVEIFSEQCGVLMKCLGKEVGKEVDLFHYLTKLTLDVLCETAMGIKVNAQTTDSVFGKWIDRAMEITMFRMLNVWYHFDFIFNFTPLKKEYDDINHKFHAFTGKVVKDKITAYKNKMEDIDDRTESEVEVTGNRKAFLDYLIDIAYNQKDSMLTEQEIREEVDIFMVAGTDTTATSLCFTFMVLGIYPEIQQKIYEEVVDVIGYTGSVESKDLPKLKYAECVLKETQRFFAPAPAIARELTDDLDLGDVTLPSGCSIVVGVIKVHRNPEYWNDPMKFDPDRFLPENAKKIVPGSYLPFSWGPRNCAGPKYAMMAMKTVVANVVRKYQISCGYKNIEEVDLKCNLLLRSTEGFKVTFHKR</sequence>
<dbReference type="PRINTS" id="PR00463">
    <property type="entry name" value="EP450I"/>
</dbReference>
<keyword evidence="9" id="KW-0492">Microsome</keyword>
<dbReference type="SUPFAM" id="SSF48264">
    <property type="entry name" value="Cytochrome P450"/>
    <property type="match status" value="1"/>
</dbReference>
<dbReference type="CDD" id="cd20628">
    <property type="entry name" value="CYP4"/>
    <property type="match status" value="1"/>
</dbReference>
<dbReference type="GO" id="GO:0020037">
    <property type="term" value="F:heme binding"/>
    <property type="evidence" value="ECO:0007669"/>
    <property type="project" value="InterPro"/>
</dbReference>
<dbReference type="PANTHER" id="PTHR24291:SF189">
    <property type="entry name" value="CYTOCHROME P450 4C3-RELATED"/>
    <property type="match status" value="1"/>
</dbReference>
<feature type="transmembrane region" description="Helical" evidence="16">
    <location>
        <begin position="24"/>
        <end position="42"/>
    </location>
</feature>
<evidence type="ECO:0000256" key="11">
    <source>
        <dbReference type="ARBA" id="ARBA00023004"/>
    </source>
</evidence>